<dbReference type="AlphaFoldDB" id="A0A0F9EYD4"/>
<accession>A0A0F9EYD4</accession>
<evidence type="ECO:0000313" key="1">
    <source>
        <dbReference type="EMBL" id="KKL50015.1"/>
    </source>
</evidence>
<comment type="caution">
    <text evidence="1">The sequence shown here is derived from an EMBL/GenBank/DDBJ whole genome shotgun (WGS) entry which is preliminary data.</text>
</comment>
<gene>
    <name evidence="1" type="ORF">LCGC14_2309730</name>
</gene>
<name>A0A0F9EYD4_9ZZZZ</name>
<proteinExistence type="predicted"/>
<organism evidence="1">
    <name type="scientific">marine sediment metagenome</name>
    <dbReference type="NCBI Taxonomy" id="412755"/>
    <lineage>
        <taxon>unclassified sequences</taxon>
        <taxon>metagenomes</taxon>
        <taxon>ecological metagenomes</taxon>
    </lineage>
</organism>
<sequence>MATKLRITTDERHVWIELLDQEKPYRWKDFVKIVEQGKVKIGDLVDRTGNGDLWRVTWIKEIPPE</sequence>
<reference evidence="1" key="1">
    <citation type="journal article" date="2015" name="Nature">
        <title>Complex archaea that bridge the gap between prokaryotes and eukaryotes.</title>
        <authorList>
            <person name="Spang A."/>
            <person name="Saw J.H."/>
            <person name="Jorgensen S.L."/>
            <person name="Zaremba-Niedzwiedzka K."/>
            <person name="Martijn J."/>
            <person name="Lind A.E."/>
            <person name="van Eijk R."/>
            <person name="Schleper C."/>
            <person name="Guy L."/>
            <person name="Ettema T.J."/>
        </authorList>
    </citation>
    <scope>NUCLEOTIDE SEQUENCE</scope>
</reference>
<protein>
    <submittedName>
        <fullName evidence="1">Uncharacterized protein</fullName>
    </submittedName>
</protein>
<dbReference type="EMBL" id="LAZR01032752">
    <property type="protein sequence ID" value="KKL50015.1"/>
    <property type="molecule type" value="Genomic_DNA"/>
</dbReference>